<feature type="compositionally biased region" description="Polar residues" evidence="8">
    <location>
        <begin position="85"/>
        <end position="100"/>
    </location>
</feature>
<feature type="domain" description="CCHC-type" evidence="9">
    <location>
        <begin position="586"/>
        <end position="600"/>
    </location>
</feature>
<evidence type="ECO:0000313" key="10">
    <source>
        <dbReference type="EMBL" id="KAJ9657895.1"/>
    </source>
</evidence>
<organism evidence="10 11">
    <name type="scientific">Coniosporium apollinis</name>
    <dbReference type="NCBI Taxonomy" id="61459"/>
    <lineage>
        <taxon>Eukaryota</taxon>
        <taxon>Fungi</taxon>
        <taxon>Dikarya</taxon>
        <taxon>Ascomycota</taxon>
        <taxon>Pezizomycotina</taxon>
        <taxon>Dothideomycetes</taxon>
        <taxon>Dothideomycetes incertae sedis</taxon>
        <taxon>Coniosporium</taxon>
    </lineage>
</organism>
<dbReference type="Proteomes" id="UP001172684">
    <property type="component" value="Unassembled WGS sequence"/>
</dbReference>
<dbReference type="InterPro" id="IPR051644">
    <property type="entry name" value="TRAMP_AT-DNA-binding"/>
</dbReference>
<keyword evidence="4 7" id="KW-0863">Zinc-finger</keyword>
<feature type="region of interest" description="Disordered" evidence="8">
    <location>
        <begin position="345"/>
        <end position="384"/>
    </location>
</feature>
<dbReference type="PANTHER" id="PTHR46543">
    <property type="entry name" value="ZINC FINGER CCHC DOMAIN-CONTAINING PROTEIN 7"/>
    <property type="match status" value="1"/>
</dbReference>
<evidence type="ECO:0000256" key="5">
    <source>
        <dbReference type="ARBA" id="ARBA00022833"/>
    </source>
</evidence>
<dbReference type="PROSITE" id="PS50158">
    <property type="entry name" value="ZF_CCHC"/>
    <property type="match status" value="2"/>
</dbReference>
<feature type="domain" description="CCHC-type" evidence="9">
    <location>
        <begin position="519"/>
        <end position="536"/>
    </location>
</feature>
<evidence type="ECO:0000256" key="1">
    <source>
        <dbReference type="ARBA" id="ARBA00004123"/>
    </source>
</evidence>
<dbReference type="SMART" id="SM00343">
    <property type="entry name" value="ZnF_C2HC"/>
    <property type="match status" value="5"/>
</dbReference>
<evidence type="ECO:0000256" key="8">
    <source>
        <dbReference type="SAM" id="MobiDB-lite"/>
    </source>
</evidence>
<dbReference type="Gene3D" id="4.10.60.10">
    <property type="entry name" value="Zinc finger, CCHC-type"/>
    <property type="match status" value="1"/>
</dbReference>
<evidence type="ECO:0000256" key="7">
    <source>
        <dbReference type="PROSITE-ProRule" id="PRU00047"/>
    </source>
</evidence>
<evidence type="ECO:0000256" key="4">
    <source>
        <dbReference type="ARBA" id="ARBA00022771"/>
    </source>
</evidence>
<feature type="region of interest" description="Disordered" evidence="8">
    <location>
        <begin position="660"/>
        <end position="819"/>
    </location>
</feature>
<comment type="caution">
    <text evidence="10">The sequence shown here is derived from an EMBL/GenBank/DDBJ whole genome shotgun (WGS) entry which is preliminary data.</text>
</comment>
<feature type="compositionally biased region" description="Pro residues" evidence="8">
    <location>
        <begin position="790"/>
        <end position="800"/>
    </location>
</feature>
<dbReference type="PANTHER" id="PTHR46543:SF1">
    <property type="entry name" value="ZINC FINGER CCHC DOMAIN-CONTAINING PROTEIN 7"/>
    <property type="match status" value="1"/>
</dbReference>
<keyword evidence="3" id="KW-0677">Repeat</keyword>
<evidence type="ECO:0000256" key="6">
    <source>
        <dbReference type="ARBA" id="ARBA00023242"/>
    </source>
</evidence>
<keyword evidence="6" id="KW-0539">Nucleus</keyword>
<feature type="compositionally biased region" description="Polar residues" evidence="8">
    <location>
        <begin position="356"/>
        <end position="384"/>
    </location>
</feature>
<name>A0ABQ9NI35_9PEZI</name>
<feature type="region of interest" description="Disordered" evidence="8">
    <location>
        <begin position="1"/>
        <end position="142"/>
    </location>
</feature>
<comment type="subcellular location">
    <subcellularLocation>
        <location evidence="1">Nucleus</location>
    </subcellularLocation>
</comment>
<evidence type="ECO:0000313" key="11">
    <source>
        <dbReference type="Proteomes" id="UP001172684"/>
    </source>
</evidence>
<dbReference type="EMBL" id="JAPDRL010000094">
    <property type="protein sequence ID" value="KAJ9657895.1"/>
    <property type="molecule type" value="Genomic_DNA"/>
</dbReference>
<keyword evidence="5" id="KW-0862">Zinc</keyword>
<keyword evidence="2" id="KW-0479">Metal-binding</keyword>
<proteinExistence type="predicted"/>
<accession>A0ABQ9NI35</accession>
<dbReference type="InterPro" id="IPR001878">
    <property type="entry name" value="Znf_CCHC"/>
</dbReference>
<gene>
    <name evidence="10" type="ORF">H2201_008004</name>
</gene>
<keyword evidence="11" id="KW-1185">Reference proteome</keyword>
<sequence>MSDMEDSNDSRTASIGRKRARETEQPLALDYSPEEQTTPSKRPRLAASALDSHPEPALKSRASRPGRSPSMSDADSEDEGGVEVSENTTSGNMQSDSTQAPARPSTLVTAGEDRSDDSLLSEVVATEQARKRGRKKKAAPSKEVFKLTKPQKELVRKFENERAEGIFLDQPKSPDINTDTKRQRCLILEVTAPTQVENVDKTRQKQSMQVHLLHYLARNISEGLTAVYYSWSNTASKVIFRILLVYSNPEQANFAAAVVPAAEIKVFGAETAPPKALPVSSSDSNGWSRFEKGLWKPYADEHNRIVCRKLREGVLDPKDYEGFSQQRQSTATTKADRLAQVTQGGSVGAQDLPIGNDQNGQQPTMSSTAPESHPPTSRQLQHGQLTTNGEVEVVDARGSAFTPIDGSNEPADTATAADTVMDEAAVDGEQLWFADTKPSAVPRDASPPLIAEMPVKLFQVSAVERELQGRYWKIFNDHDTVRCLTCAAVGHISDVCPSRTCKHCLAVDDHFSSACPSVRKCLKCRERGHSEADCPSKLRCISPGGLVCDLCHETGHFEENCCWLWRTFNINAVPYSKKVGRLLVGCYNCGSDLHWGNDCPLHGKKKRFDVTTFSANEANKFILPVAQHAANVKAKRNMGISIKGRAEKDAITISDDDEPSVFLGKRVQPPPPRGKIRVNAPAPKGARKADRYQITPNDYDRRPVYDHPPPNSYSTRPRSRSPPRQRYDDYQNGYDSYQGRYEDHQGGGYRARSPLASSYGRGQSYQPPLPNEPVPPPRRDRYGSYDRGYQPPPPPEPVPAPRKALGSGGRGRGRGRGRR</sequence>
<protein>
    <recommendedName>
        <fullName evidence="9">CCHC-type domain-containing protein</fullName>
    </recommendedName>
</protein>
<reference evidence="10" key="1">
    <citation type="submission" date="2022-10" db="EMBL/GenBank/DDBJ databases">
        <title>Culturing micro-colonial fungi from biological soil crusts in the Mojave desert and describing Neophaeococcomyces mojavensis, and introducing the new genera and species Taxawa tesnikishii.</title>
        <authorList>
            <person name="Kurbessoian T."/>
            <person name="Stajich J.E."/>
        </authorList>
    </citation>
    <scope>NUCLEOTIDE SEQUENCE</scope>
    <source>
        <strain evidence="10">TK_1</strain>
    </source>
</reference>
<evidence type="ECO:0000256" key="3">
    <source>
        <dbReference type="ARBA" id="ARBA00022737"/>
    </source>
</evidence>
<evidence type="ECO:0000259" key="9">
    <source>
        <dbReference type="PROSITE" id="PS50158"/>
    </source>
</evidence>
<evidence type="ECO:0000256" key="2">
    <source>
        <dbReference type="ARBA" id="ARBA00022723"/>
    </source>
</evidence>
<feature type="compositionally biased region" description="Pro residues" evidence="8">
    <location>
        <begin position="767"/>
        <end position="776"/>
    </location>
</feature>